<evidence type="ECO:0000256" key="1">
    <source>
        <dbReference type="ARBA" id="ARBA00004123"/>
    </source>
</evidence>
<dbReference type="GO" id="GO:0005669">
    <property type="term" value="C:transcription factor TFIID complex"/>
    <property type="evidence" value="ECO:0007669"/>
    <property type="project" value="TreeGrafter"/>
</dbReference>
<name>T1KVK8_TETUR</name>
<dbReference type="FunFam" id="1.10.20.10:FF:000018">
    <property type="entry name" value="Transcription initiation factor TFIID subunit 9"/>
    <property type="match status" value="1"/>
</dbReference>
<evidence type="ECO:0000256" key="2">
    <source>
        <dbReference type="ARBA" id="ARBA00007646"/>
    </source>
</evidence>
<evidence type="ECO:0000313" key="6">
    <source>
        <dbReference type="EnsemblMetazoa" id="tetur23g01020.1"/>
    </source>
</evidence>
<dbReference type="KEGG" id="tut:107367755"/>
<organism evidence="6 7">
    <name type="scientific">Tetranychus urticae</name>
    <name type="common">Two-spotted spider mite</name>
    <dbReference type="NCBI Taxonomy" id="32264"/>
    <lineage>
        <taxon>Eukaryota</taxon>
        <taxon>Metazoa</taxon>
        <taxon>Ecdysozoa</taxon>
        <taxon>Arthropoda</taxon>
        <taxon>Chelicerata</taxon>
        <taxon>Arachnida</taxon>
        <taxon>Acari</taxon>
        <taxon>Acariformes</taxon>
        <taxon>Trombidiformes</taxon>
        <taxon>Prostigmata</taxon>
        <taxon>Eleutherengona</taxon>
        <taxon>Raphignathae</taxon>
        <taxon>Tetranychoidea</taxon>
        <taxon>Tetranychidae</taxon>
        <taxon>Tetranychus</taxon>
    </lineage>
</organism>
<dbReference type="Gene3D" id="1.10.20.10">
    <property type="entry name" value="Histone, subunit A"/>
    <property type="match status" value="1"/>
</dbReference>
<dbReference type="PANTHER" id="PTHR48068">
    <property type="entry name" value="TAF9 RNA POLYMERASE II, TATA BOX-BINDING PROTEIN (TBP)-ASSOCIATED FACTOR"/>
    <property type="match status" value="1"/>
</dbReference>
<protein>
    <recommendedName>
        <fullName evidence="8">Transcription initiation factor TFIID subunit 9</fullName>
    </recommendedName>
</protein>
<dbReference type="AlphaFoldDB" id="T1KVK8"/>
<dbReference type="GO" id="GO:0051123">
    <property type="term" value="P:RNA polymerase II preinitiation complex assembly"/>
    <property type="evidence" value="ECO:0007669"/>
    <property type="project" value="TreeGrafter"/>
</dbReference>
<dbReference type="GO" id="GO:0000124">
    <property type="term" value="C:SAGA complex"/>
    <property type="evidence" value="ECO:0007669"/>
    <property type="project" value="TreeGrafter"/>
</dbReference>
<dbReference type="eggNOG" id="KOG3334">
    <property type="taxonomic scope" value="Eukaryota"/>
</dbReference>
<dbReference type="EMBL" id="CAEY01000613">
    <property type="status" value="NOT_ANNOTATED_CDS"/>
    <property type="molecule type" value="Genomic_DNA"/>
</dbReference>
<dbReference type="Proteomes" id="UP000015104">
    <property type="component" value="Unassembled WGS sequence"/>
</dbReference>
<dbReference type="CDD" id="cd07979">
    <property type="entry name" value="HFD_TAF9"/>
    <property type="match status" value="1"/>
</dbReference>
<dbReference type="SUPFAM" id="SSF47113">
    <property type="entry name" value="Histone-fold"/>
    <property type="match status" value="1"/>
</dbReference>
<dbReference type="STRING" id="32264.T1KVK8"/>
<evidence type="ECO:0008006" key="8">
    <source>
        <dbReference type="Google" id="ProtNLM"/>
    </source>
</evidence>
<dbReference type="EnsemblMetazoa" id="tetur23g01020.1">
    <property type="protein sequence ID" value="tetur23g01020.1"/>
    <property type="gene ID" value="tetur23g01020"/>
</dbReference>
<dbReference type="InterPro" id="IPR003162">
    <property type="entry name" value="TFIID-31"/>
</dbReference>
<evidence type="ECO:0000256" key="4">
    <source>
        <dbReference type="ARBA" id="ARBA00023163"/>
    </source>
</evidence>
<dbReference type="OrthoDB" id="341924at2759"/>
<dbReference type="GO" id="GO:0046982">
    <property type="term" value="F:protein heterodimerization activity"/>
    <property type="evidence" value="ECO:0007669"/>
    <property type="project" value="InterPro"/>
</dbReference>
<sequence>MAQEKESSPRDFGVITSILKEMGINEYEPKVVNQLLEFTYRYVTTVLEDARIYSQYADKKTITVDDVKMAIQSQSEKMLTLPPPQDFLMEIARTRNNQPLPPIRSIVGPCLPPDRYSLISCNYHSKKRKF</sequence>
<dbReference type="InterPro" id="IPR051431">
    <property type="entry name" value="TFIID_subunit_9"/>
</dbReference>
<dbReference type="PANTHER" id="PTHR48068:SF4">
    <property type="entry name" value="TATA-BOX BINDING PROTEIN ASSOCIATED FACTOR 9"/>
    <property type="match status" value="1"/>
</dbReference>
<dbReference type="GO" id="GO:0003713">
    <property type="term" value="F:transcription coactivator activity"/>
    <property type="evidence" value="ECO:0007669"/>
    <property type="project" value="TreeGrafter"/>
</dbReference>
<evidence type="ECO:0000256" key="5">
    <source>
        <dbReference type="ARBA" id="ARBA00023242"/>
    </source>
</evidence>
<accession>T1KVK8</accession>
<comment type="similarity">
    <text evidence="2">Belongs to the TAF9 family.</text>
</comment>
<reference evidence="6" key="2">
    <citation type="submission" date="2015-06" db="UniProtKB">
        <authorList>
            <consortium name="EnsemblMetazoa"/>
        </authorList>
    </citation>
    <scope>IDENTIFICATION</scope>
</reference>
<reference evidence="7" key="1">
    <citation type="submission" date="2011-08" db="EMBL/GenBank/DDBJ databases">
        <authorList>
            <person name="Rombauts S."/>
        </authorList>
    </citation>
    <scope>NUCLEOTIDE SEQUENCE</scope>
    <source>
        <strain evidence="7">London</strain>
    </source>
</reference>
<keyword evidence="7" id="KW-1185">Reference proteome</keyword>
<comment type="subcellular location">
    <subcellularLocation>
        <location evidence="1">Nucleus</location>
    </subcellularLocation>
</comment>
<evidence type="ECO:0000313" key="7">
    <source>
        <dbReference type="Proteomes" id="UP000015104"/>
    </source>
</evidence>
<keyword evidence="5" id="KW-0539">Nucleus</keyword>
<dbReference type="InterPro" id="IPR009072">
    <property type="entry name" value="Histone-fold"/>
</dbReference>
<keyword evidence="4" id="KW-0804">Transcription</keyword>
<dbReference type="Pfam" id="PF02291">
    <property type="entry name" value="TFIID-31kDa"/>
    <property type="match status" value="1"/>
</dbReference>
<evidence type="ECO:0000256" key="3">
    <source>
        <dbReference type="ARBA" id="ARBA00023015"/>
    </source>
</evidence>
<dbReference type="OMA" id="YEPRVVT"/>
<dbReference type="GO" id="GO:0016251">
    <property type="term" value="F:RNA polymerase II general transcription initiation factor activity"/>
    <property type="evidence" value="ECO:0007669"/>
    <property type="project" value="TreeGrafter"/>
</dbReference>
<proteinExistence type="inferred from homology"/>
<dbReference type="HOGENOM" id="CLU_068315_3_1_1"/>
<gene>
    <name evidence="6" type="primary">107367755</name>
</gene>
<keyword evidence="3" id="KW-0805">Transcription regulation</keyword>